<dbReference type="STRING" id="61635.BN85313740"/>
<gene>
    <name evidence="2" type="ORF">BN85313740</name>
</gene>
<proteinExistence type="predicted"/>
<evidence type="ECO:0000256" key="1">
    <source>
        <dbReference type="SAM" id="Phobius"/>
    </source>
</evidence>
<dbReference type="RefSeq" id="WP_030005255.1">
    <property type="nucleotide sequence ID" value="NC_022549.1"/>
</dbReference>
<feature type="transmembrane region" description="Helical" evidence="1">
    <location>
        <begin position="177"/>
        <end position="195"/>
    </location>
</feature>
<evidence type="ECO:0000313" key="2">
    <source>
        <dbReference type="EMBL" id="CCV66395.1"/>
    </source>
</evidence>
<keyword evidence="2" id="KW-0548">Nucleotidyltransferase</keyword>
<name>U4KPT2_9MOLU</name>
<feature type="transmembrane region" description="Helical" evidence="1">
    <location>
        <begin position="6"/>
        <end position="26"/>
    </location>
</feature>
<dbReference type="OrthoDB" id="8149352at2"/>
<dbReference type="InterPro" id="IPR037997">
    <property type="entry name" value="Dgk1-like"/>
</dbReference>
<evidence type="ECO:0000313" key="3">
    <source>
        <dbReference type="Proteomes" id="UP000032737"/>
    </source>
</evidence>
<feature type="transmembrane region" description="Helical" evidence="1">
    <location>
        <begin position="120"/>
        <end position="141"/>
    </location>
</feature>
<keyword evidence="1" id="KW-0812">Transmembrane</keyword>
<dbReference type="PANTHER" id="PTHR31303:SF1">
    <property type="entry name" value="CTP-DEPENDENT DIACYLGLYCEROL KINASE 1"/>
    <property type="match status" value="1"/>
</dbReference>
<dbReference type="HOGENOM" id="CLU_058561_7_0_14"/>
<dbReference type="PANTHER" id="PTHR31303">
    <property type="entry name" value="CTP-DEPENDENT DIACYLGLYCEROL KINASE 1"/>
    <property type="match status" value="1"/>
</dbReference>
<keyword evidence="1" id="KW-0472">Membrane</keyword>
<accession>U4KPT2</accession>
<feature type="transmembrane region" description="Helical" evidence="1">
    <location>
        <begin position="153"/>
        <end position="172"/>
    </location>
</feature>
<keyword evidence="2" id="KW-0808">Transferase</keyword>
<dbReference type="GO" id="GO:0004143">
    <property type="term" value="F:ATP-dependent diacylglycerol kinase activity"/>
    <property type="evidence" value="ECO:0007669"/>
    <property type="project" value="InterPro"/>
</dbReference>
<feature type="transmembrane region" description="Helical" evidence="1">
    <location>
        <begin position="47"/>
        <end position="75"/>
    </location>
</feature>
<keyword evidence="3" id="KW-1185">Reference proteome</keyword>
<feature type="transmembrane region" description="Helical" evidence="1">
    <location>
        <begin position="95"/>
        <end position="113"/>
    </location>
</feature>
<sequence length="219" mass="24173">MYANNWLGIILSYVLVFVIIGVSTVLQKKGILKDEGARKFIHIGVSNWWILAMLFFDNVWFAIVPPITFIILNYASYKMNLIKSMERSGNGNLGTVYFPISLLILVIVSFGLLKQPEIGAIGILILGYGDGFAAVIGQKYGKHKLKFNKSLEGSLAMFVASLVVSLIILFIYQGNSAFYLAPLIAILATVIELYTPKGLDNLTVPLSNSLVYYLLLLGI</sequence>
<dbReference type="Proteomes" id="UP000032737">
    <property type="component" value="Chromosome"/>
</dbReference>
<dbReference type="KEGG" id="abra:BN85313740"/>
<organism evidence="2 3">
    <name type="scientific">Acholeplasma brassicae</name>
    <dbReference type="NCBI Taxonomy" id="61635"/>
    <lineage>
        <taxon>Bacteria</taxon>
        <taxon>Bacillati</taxon>
        <taxon>Mycoplasmatota</taxon>
        <taxon>Mollicutes</taxon>
        <taxon>Acholeplasmatales</taxon>
        <taxon>Acholeplasmataceae</taxon>
        <taxon>Acholeplasma</taxon>
    </lineage>
</organism>
<keyword evidence="1" id="KW-1133">Transmembrane helix</keyword>
<protein>
    <submittedName>
        <fullName evidence="2">Phosphatidate cytidylyltransferase</fullName>
    </submittedName>
</protein>
<reference evidence="2 3" key="1">
    <citation type="journal article" date="2013" name="J. Mol. Microbiol. Biotechnol.">
        <title>Analysis of the Complete Genomes of Acholeplasma brassicae , A. palmae and A. laidlawii and Their Comparison to the Obligate Parasites from ' Candidatus Phytoplasma'.</title>
        <authorList>
            <person name="Kube M."/>
            <person name="Siewert C."/>
            <person name="Migdoll A.M."/>
            <person name="Duduk B."/>
            <person name="Holz S."/>
            <person name="Rabus R."/>
            <person name="Seemuller E."/>
            <person name="Mitrovic J."/>
            <person name="Muller I."/>
            <person name="Buttner C."/>
            <person name="Reinhardt R."/>
        </authorList>
    </citation>
    <scope>NUCLEOTIDE SEQUENCE [LARGE SCALE GENOMIC DNA]</scope>
    <source>
        <strain evidence="3">0502</strain>
    </source>
</reference>
<dbReference type="EMBL" id="FO681348">
    <property type="protein sequence ID" value="CCV66395.1"/>
    <property type="molecule type" value="Genomic_DNA"/>
</dbReference>
<dbReference type="GO" id="GO:0016779">
    <property type="term" value="F:nucleotidyltransferase activity"/>
    <property type="evidence" value="ECO:0007669"/>
    <property type="project" value="UniProtKB-KW"/>
</dbReference>
<dbReference type="AlphaFoldDB" id="U4KPT2"/>